<dbReference type="EMBL" id="LSRL02000006">
    <property type="protein sequence ID" value="TDG51917.1"/>
    <property type="molecule type" value="Genomic_DNA"/>
</dbReference>
<evidence type="ECO:0000256" key="3">
    <source>
        <dbReference type="SAM" id="MobiDB-lite"/>
    </source>
</evidence>
<dbReference type="AlphaFoldDB" id="A0A484BT06"/>
<dbReference type="Proteomes" id="UP000295192">
    <property type="component" value="Unassembled WGS sequence"/>
</dbReference>
<dbReference type="SMART" id="SM00868">
    <property type="entry name" value="zf-AD"/>
    <property type="match status" value="1"/>
</dbReference>
<feature type="domain" description="ZAD" evidence="5">
    <location>
        <begin position="3"/>
        <end position="80"/>
    </location>
</feature>
<feature type="domain" description="C2H2-type" evidence="4">
    <location>
        <begin position="149"/>
        <end position="169"/>
    </location>
</feature>
<reference evidence="6 7" key="1">
    <citation type="journal article" date="2019" name="J. Hered.">
        <title>An Improved Genome Assembly for Drosophila navojoa, the Basal Species in the mojavensis Cluster.</title>
        <authorList>
            <person name="Vanderlinde T."/>
            <person name="Dupim E.G."/>
            <person name="Nazario-Yepiz N.O."/>
            <person name="Carvalho A.B."/>
        </authorList>
    </citation>
    <scope>NUCLEOTIDE SEQUENCE [LARGE SCALE GENOMIC DNA]</scope>
    <source>
        <strain evidence="6">Navoj_Jal97</strain>
        <tissue evidence="6">Whole organism</tissue>
    </source>
</reference>
<evidence type="ECO:0000256" key="2">
    <source>
        <dbReference type="PROSITE-ProRule" id="PRU01263"/>
    </source>
</evidence>
<keyword evidence="7" id="KW-1185">Reference proteome</keyword>
<dbReference type="Gene3D" id="3.40.1800.20">
    <property type="match status" value="1"/>
</dbReference>
<protein>
    <submittedName>
        <fullName evidence="6">Uncharacterized protein</fullName>
    </submittedName>
</protein>
<evidence type="ECO:0000256" key="1">
    <source>
        <dbReference type="PROSITE-ProRule" id="PRU00042"/>
    </source>
</evidence>
<keyword evidence="2" id="KW-0862">Zinc</keyword>
<dbReference type="Gene3D" id="3.30.160.60">
    <property type="entry name" value="Classic Zinc Finger"/>
    <property type="match status" value="1"/>
</dbReference>
<dbReference type="InterPro" id="IPR012934">
    <property type="entry name" value="Znf_AD"/>
</dbReference>
<dbReference type="Pfam" id="PF07776">
    <property type="entry name" value="zf-AD"/>
    <property type="match status" value="1"/>
</dbReference>
<feature type="binding site" evidence="2">
    <location>
        <position position="53"/>
    </location>
    <ligand>
        <name>Zn(2+)</name>
        <dbReference type="ChEBI" id="CHEBI:29105"/>
    </ligand>
</feature>
<proteinExistence type="predicted"/>
<feature type="binding site" evidence="2">
    <location>
        <position position="8"/>
    </location>
    <ligand>
        <name>Zn(2+)</name>
        <dbReference type="ChEBI" id="CHEBI:29105"/>
    </ligand>
</feature>
<dbReference type="InterPro" id="IPR013087">
    <property type="entry name" value="Znf_C2H2_type"/>
</dbReference>
<organism evidence="6 7">
    <name type="scientific">Drosophila navojoa</name>
    <name type="common">Fruit fly</name>
    <dbReference type="NCBI Taxonomy" id="7232"/>
    <lineage>
        <taxon>Eukaryota</taxon>
        <taxon>Metazoa</taxon>
        <taxon>Ecdysozoa</taxon>
        <taxon>Arthropoda</taxon>
        <taxon>Hexapoda</taxon>
        <taxon>Insecta</taxon>
        <taxon>Pterygota</taxon>
        <taxon>Neoptera</taxon>
        <taxon>Endopterygota</taxon>
        <taxon>Diptera</taxon>
        <taxon>Brachycera</taxon>
        <taxon>Muscomorpha</taxon>
        <taxon>Ephydroidea</taxon>
        <taxon>Drosophilidae</taxon>
        <taxon>Drosophila</taxon>
    </lineage>
</organism>
<feature type="compositionally biased region" description="Acidic residues" evidence="3">
    <location>
        <begin position="123"/>
        <end position="140"/>
    </location>
</feature>
<feature type="binding site" evidence="2">
    <location>
        <position position="5"/>
    </location>
    <ligand>
        <name>Zn(2+)</name>
        <dbReference type="ChEBI" id="CHEBI:29105"/>
    </ligand>
</feature>
<dbReference type="PROSITE" id="PS50157">
    <property type="entry name" value="ZINC_FINGER_C2H2_2"/>
    <property type="match status" value="1"/>
</dbReference>
<dbReference type="PROSITE" id="PS51915">
    <property type="entry name" value="ZAD"/>
    <property type="match status" value="1"/>
</dbReference>
<evidence type="ECO:0000259" key="4">
    <source>
        <dbReference type="PROSITE" id="PS50157"/>
    </source>
</evidence>
<evidence type="ECO:0000259" key="5">
    <source>
        <dbReference type="PROSITE" id="PS51915"/>
    </source>
</evidence>
<dbReference type="GO" id="GO:0008270">
    <property type="term" value="F:zinc ion binding"/>
    <property type="evidence" value="ECO:0007669"/>
    <property type="project" value="UniProtKB-UniRule"/>
</dbReference>
<evidence type="ECO:0000313" key="7">
    <source>
        <dbReference type="Proteomes" id="UP000295192"/>
    </source>
</evidence>
<gene>
    <name evidence="6" type="ORF">AWZ03_001587</name>
</gene>
<dbReference type="SUPFAM" id="SSF57667">
    <property type="entry name" value="beta-beta-alpha zinc fingers"/>
    <property type="match status" value="1"/>
</dbReference>
<dbReference type="InterPro" id="IPR036236">
    <property type="entry name" value="Znf_C2H2_sf"/>
</dbReference>
<comment type="caution">
    <text evidence="6">The sequence shown here is derived from an EMBL/GenBank/DDBJ whole genome shotgun (WGS) entry which is preliminary data.</text>
</comment>
<dbReference type="GO" id="GO:0005634">
    <property type="term" value="C:nucleus"/>
    <property type="evidence" value="ECO:0007669"/>
    <property type="project" value="InterPro"/>
</dbReference>
<dbReference type="OrthoDB" id="7847744at2759"/>
<name>A0A484BT06_DRONA</name>
<feature type="region of interest" description="Disordered" evidence="3">
    <location>
        <begin position="123"/>
        <end position="146"/>
    </location>
</feature>
<evidence type="ECO:0000313" key="6">
    <source>
        <dbReference type="EMBL" id="TDG51917.1"/>
    </source>
</evidence>
<keyword evidence="2" id="KW-0479">Metal-binding</keyword>
<keyword evidence="1" id="KW-0863">Zinc-finger</keyword>
<accession>A0A484BT06</accession>
<feature type="binding site" evidence="2">
    <location>
        <position position="56"/>
    </location>
    <ligand>
        <name>Zn(2+)</name>
        <dbReference type="ChEBI" id="CHEBI:29105"/>
    </ligand>
</feature>
<sequence>MDSLCRVCMDDSVTLVDIFTERQQPSTEQPSLCEILNEFCEVKPDDFLPHQICLSCVLAAQNAYKFKRTFEETERKLLLLQNIKICEGDNTALPCVQAVYDKDGQAVNLSCVKLEPLNGNEDAAQEDDLEEDDENEEAGENEAGYGRPYKCQFCEKSFARNYLLSVHEM</sequence>
<dbReference type="SUPFAM" id="SSF57716">
    <property type="entry name" value="Glucocorticoid receptor-like (DNA-binding domain)"/>
    <property type="match status" value="1"/>
</dbReference>